<sequence>MGTGIAFHQSVLGQTYGIQPDIPDCPTITKWKAKGNGDKDLKSQNKLKVALSGKPQHKEADTIHASKGTWQEWAEGADASQHFTMDYSHVRRRRPIHNKSVPKAKTLAEEAAKRSQTLTLTTSASPAKLADVFSETARLSNHLAAEASRKADELRAAADHRIKSLAGQIPSLSLAPDSAPPIELEELGITDDLREFVKGLTVATFQNFPVQDDLPESDVAEMSNVRQDLSEWQQKHATLVLTTVKEISRLRYELCPRHMKDSRFWRIYFTLVSSHVAQYERNYIEEIKIKSQKIKDGEVKQSPAVGVTKSELVGTTLKSKASTSSVEQDIDTFLLGDLEDSDGGPDDDENFDDDFDKIGSL</sequence>
<name>A0AA88X755_9ASTE</name>
<evidence type="ECO:0000256" key="1">
    <source>
        <dbReference type="SAM" id="MobiDB-lite"/>
    </source>
</evidence>
<dbReference type="InterPro" id="IPR035925">
    <property type="entry name" value="BSD_dom_sf"/>
</dbReference>
<evidence type="ECO:0000313" key="3">
    <source>
        <dbReference type="EMBL" id="KAK3039784.1"/>
    </source>
</evidence>
<protein>
    <recommendedName>
        <fullName evidence="2">BSD domain-containing protein</fullName>
    </recommendedName>
</protein>
<dbReference type="Gene3D" id="1.10.3970.10">
    <property type="entry name" value="BSD domain"/>
    <property type="match status" value="1"/>
</dbReference>
<dbReference type="PANTHER" id="PTHR31923:SF36">
    <property type="entry name" value="BSD DOMAIN-CONTAINING PROTEIN"/>
    <property type="match status" value="1"/>
</dbReference>
<evidence type="ECO:0000313" key="4">
    <source>
        <dbReference type="Proteomes" id="UP001188597"/>
    </source>
</evidence>
<dbReference type="PROSITE" id="PS50858">
    <property type="entry name" value="BSD"/>
    <property type="match status" value="1"/>
</dbReference>
<feature type="region of interest" description="Disordered" evidence="1">
    <location>
        <begin position="337"/>
        <end position="361"/>
    </location>
</feature>
<comment type="caution">
    <text evidence="3">The sequence shown here is derived from an EMBL/GenBank/DDBJ whole genome shotgun (WGS) entry which is preliminary data.</text>
</comment>
<keyword evidence="4" id="KW-1185">Reference proteome</keyword>
<reference evidence="3" key="1">
    <citation type="submission" date="2022-12" db="EMBL/GenBank/DDBJ databases">
        <title>Draft genome assemblies for two species of Escallonia (Escalloniales).</title>
        <authorList>
            <person name="Chanderbali A."/>
            <person name="Dervinis C."/>
            <person name="Anghel I."/>
            <person name="Soltis D."/>
            <person name="Soltis P."/>
            <person name="Zapata F."/>
        </authorList>
    </citation>
    <scope>NUCLEOTIDE SEQUENCE</scope>
    <source>
        <strain evidence="3">UCBG64.0493</strain>
        <tissue evidence="3">Leaf</tissue>
    </source>
</reference>
<feature type="domain" description="BSD" evidence="2">
    <location>
        <begin position="231"/>
        <end position="276"/>
    </location>
</feature>
<feature type="compositionally biased region" description="Acidic residues" evidence="1">
    <location>
        <begin position="337"/>
        <end position="355"/>
    </location>
</feature>
<organism evidence="3 4">
    <name type="scientific">Escallonia herrerae</name>
    <dbReference type="NCBI Taxonomy" id="1293975"/>
    <lineage>
        <taxon>Eukaryota</taxon>
        <taxon>Viridiplantae</taxon>
        <taxon>Streptophyta</taxon>
        <taxon>Embryophyta</taxon>
        <taxon>Tracheophyta</taxon>
        <taxon>Spermatophyta</taxon>
        <taxon>Magnoliopsida</taxon>
        <taxon>eudicotyledons</taxon>
        <taxon>Gunneridae</taxon>
        <taxon>Pentapetalae</taxon>
        <taxon>asterids</taxon>
        <taxon>campanulids</taxon>
        <taxon>Escalloniales</taxon>
        <taxon>Escalloniaceae</taxon>
        <taxon>Escallonia</taxon>
    </lineage>
</organism>
<dbReference type="InterPro" id="IPR005607">
    <property type="entry name" value="BSD_dom"/>
</dbReference>
<dbReference type="PANTHER" id="PTHR31923">
    <property type="entry name" value="BSD DOMAIN-CONTAINING PROTEIN"/>
    <property type="match status" value="1"/>
</dbReference>
<evidence type="ECO:0000259" key="2">
    <source>
        <dbReference type="PROSITE" id="PS50858"/>
    </source>
</evidence>
<dbReference type="Proteomes" id="UP001188597">
    <property type="component" value="Unassembled WGS sequence"/>
</dbReference>
<dbReference type="AlphaFoldDB" id="A0AA88X755"/>
<dbReference type="EMBL" id="JAVXUP010000069">
    <property type="protein sequence ID" value="KAK3039784.1"/>
    <property type="molecule type" value="Genomic_DNA"/>
</dbReference>
<accession>A0AA88X755</accession>
<feature type="non-terminal residue" evidence="3">
    <location>
        <position position="1"/>
    </location>
</feature>
<dbReference type="SUPFAM" id="SSF140383">
    <property type="entry name" value="BSD domain-like"/>
    <property type="match status" value="1"/>
</dbReference>
<dbReference type="SMART" id="SM00751">
    <property type="entry name" value="BSD"/>
    <property type="match status" value="1"/>
</dbReference>
<proteinExistence type="predicted"/>
<gene>
    <name evidence="3" type="ORF">RJ639_027097</name>
</gene>
<dbReference type="Pfam" id="PF03909">
    <property type="entry name" value="BSD"/>
    <property type="match status" value="1"/>
</dbReference>